<evidence type="ECO:0000259" key="1">
    <source>
        <dbReference type="Pfam" id="PF08929"/>
    </source>
</evidence>
<dbReference type="EMBL" id="LN997846">
    <property type="protein sequence ID" value="CUW33529.1"/>
    <property type="molecule type" value="Genomic_DNA"/>
</dbReference>
<dbReference type="InterPro" id="IPR015025">
    <property type="entry name" value="PoNi_C"/>
</dbReference>
<dbReference type="Proteomes" id="UP000066661">
    <property type="component" value="Chromosome I"/>
</dbReference>
<dbReference type="AlphaFoldDB" id="A0A505ZT12"/>
<sequence length="327" mass="38342">MSNFTEQRRQQFLTEDYYLKTKEYNEEGIPLYLESDAFEDDQYNCGEASRWTAITDIYTSLLYLTYTAGHSIQELIPVFEKVIDGYEKQSEALALFHKSEKPSVITSQNETLNILSLAFLLHRNDLFLRIHSLVNGEGDSHTGEDEIINKFFKLNDSTHPTINEGNLFSLSYAKLCDVIDNVLVKSDKKHSVELLDEYLSNWYQMNRNEIWYNSHLDLENKSSYVGYWAFEAAALVYLLDLDDSSLYKHLFYPKDIVQWARNQTKIKALNDDVIQIKLKGGEKCTRTGYWQTPAQPNLRRYFVQDEVLPTLIEMDWGEVYWYWDGEN</sequence>
<proteinExistence type="predicted"/>
<organism evidence="3 5">
    <name type="scientific">Acinetobacter baumannii</name>
    <dbReference type="NCBI Taxonomy" id="470"/>
    <lineage>
        <taxon>Bacteria</taxon>
        <taxon>Pseudomonadati</taxon>
        <taxon>Pseudomonadota</taxon>
        <taxon>Gammaproteobacteria</taxon>
        <taxon>Moraxellales</taxon>
        <taxon>Moraxellaceae</taxon>
        <taxon>Acinetobacter</taxon>
        <taxon>Acinetobacter calcoaceticus/baumannii complex</taxon>
    </lineage>
</organism>
<dbReference type="InterPro" id="IPR028983">
    <property type="entry name" value="PA2201-like_C"/>
</dbReference>
<accession>A0A505ZT12</accession>
<evidence type="ECO:0000313" key="4">
    <source>
        <dbReference type="Proteomes" id="UP000066661"/>
    </source>
</evidence>
<evidence type="ECO:0000313" key="3">
    <source>
        <dbReference type="EMBL" id="MYM76396.1"/>
    </source>
</evidence>
<evidence type="ECO:0000313" key="5">
    <source>
        <dbReference type="Proteomes" id="UP000480763"/>
    </source>
</evidence>
<dbReference type="EMBL" id="WWCH01000001">
    <property type="protein sequence ID" value="MYM76396.1"/>
    <property type="molecule type" value="Genomic_DNA"/>
</dbReference>
<dbReference type="RefSeq" id="WP_031966931.1">
    <property type="nucleotide sequence ID" value="NZ_CAUYZO010000011.1"/>
</dbReference>
<feature type="domain" description="PoNi C-terminal" evidence="1">
    <location>
        <begin position="145"/>
        <end position="256"/>
    </location>
</feature>
<reference evidence="3 5" key="2">
    <citation type="journal article" date="2017" name="Ann. Clin. Microbiol. Antimicrob.">
        <title>New eight genes identified at the clinical multidrug-resistant Acinetobacter baumannii DMS06669 strain in a Vietnam hospital.</title>
        <authorList>
            <person name="Si-Tuan N."/>
            <person name="Ngoc H.M."/>
            <person name="Hang P.T.T."/>
            <person name="Nguyen C."/>
            <person name="Van P.H."/>
            <person name="Huong N.T."/>
        </authorList>
    </citation>
    <scope>NUCLEOTIDE SEQUENCE [LARGE SCALE GENOMIC DNA]</scope>
    <source>
        <strain evidence="3 5">DMS06669</strain>
    </source>
</reference>
<reference evidence="2 4" key="1">
    <citation type="submission" date="2015-12" db="EMBL/GenBank/DDBJ databases">
        <authorList>
            <person name="Wibberg D."/>
        </authorList>
    </citation>
    <scope>NUCLEOTIDE SEQUENCE [LARGE SCALE GENOMIC DNA]</scope>
    <source>
        <strain evidence="2">R2091</strain>
    </source>
</reference>
<dbReference type="Proteomes" id="UP000480763">
    <property type="component" value="Unassembled WGS sequence"/>
</dbReference>
<dbReference type="SUPFAM" id="SSF140731">
    <property type="entry name" value="PA2201 C-terminal domain-like"/>
    <property type="match status" value="1"/>
</dbReference>
<reference evidence="3" key="3">
    <citation type="submission" date="2019-12" db="EMBL/GenBank/DDBJ databases">
        <authorList>
            <person name="Nguyen S.-T."/>
        </authorList>
    </citation>
    <scope>NUCLEOTIDE SEQUENCE</scope>
    <source>
        <strain evidence="3">DMS06669</strain>
    </source>
</reference>
<gene>
    <name evidence="2" type="ORF">ABR2091_0091</name>
    <name evidence="3" type="ORF">GSE42_00340</name>
</gene>
<protein>
    <submittedName>
        <fullName evidence="3">DUF1911 domain-containing protein</fullName>
    </submittedName>
</protein>
<name>A0A505ZT12_ACIBA</name>
<dbReference type="Gene3D" id="1.10.3920.10">
    <property type="entry name" value="PA2201 C-terminal domain-like"/>
    <property type="match status" value="1"/>
</dbReference>
<evidence type="ECO:0000313" key="2">
    <source>
        <dbReference type="EMBL" id="CUW33529.1"/>
    </source>
</evidence>
<dbReference type="Pfam" id="PF08929">
    <property type="entry name" value="PoNi_C"/>
    <property type="match status" value="1"/>
</dbReference>